<dbReference type="Proteomes" id="UP001620408">
    <property type="component" value="Unassembled WGS sequence"/>
</dbReference>
<feature type="chain" id="PRO_5046914028" description="Energy transducer TonB" evidence="1">
    <location>
        <begin position="22"/>
        <end position="181"/>
    </location>
</feature>
<comment type="caution">
    <text evidence="2">The sequence shown here is derived from an EMBL/GenBank/DDBJ whole genome shotgun (WGS) entry which is preliminary data.</text>
</comment>
<dbReference type="Gene3D" id="3.30.1150.10">
    <property type="match status" value="1"/>
</dbReference>
<dbReference type="EMBL" id="JADIKD010000006">
    <property type="protein sequence ID" value="MFK2916235.1"/>
    <property type="molecule type" value="Genomic_DNA"/>
</dbReference>
<accession>A0ABW8K105</accession>
<gene>
    <name evidence="2" type="ORF">ISS97_03085</name>
</gene>
<keyword evidence="3" id="KW-1185">Reference proteome</keyword>
<proteinExistence type="predicted"/>
<dbReference type="SUPFAM" id="SSF74653">
    <property type="entry name" value="TolA/TonB C-terminal domain"/>
    <property type="match status" value="1"/>
</dbReference>
<evidence type="ECO:0000313" key="2">
    <source>
        <dbReference type="EMBL" id="MFK2916235.1"/>
    </source>
</evidence>
<organism evidence="2 3">
    <name type="scientific">Dyella koreensis</name>
    <dbReference type="NCBI Taxonomy" id="311235"/>
    <lineage>
        <taxon>Bacteria</taxon>
        <taxon>Pseudomonadati</taxon>
        <taxon>Pseudomonadota</taxon>
        <taxon>Gammaproteobacteria</taxon>
        <taxon>Lysobacterales</taxon>
        <taxon>Rhodanobacteraceae</taxon>
        <taxon>Dyella</taxon>
    </lineage>
</organism>
<dbReference type="PROSITE" id="PS51257">
    <property type="entry name" value="PROKAR_LIPOPROTEIN"/>
    <property type="match status" value="1"/>
</dbReference>
<name>A0ABW8K105_9GAMM</name>
<feature type="signal peptide" evidence="1">
    <location>
        <begin position="1"/>
        <end position="21"/>
    </location>
</feature>
<reference evidence="2 3" key="1">
    <citation type="submission" date="2020-10" db="EMBL/GenBank/DDBJ databases">
        <title>Phylogeny of dyella-like bacteria.</title>
        <authorList>
            <person name="Fu J."/>
        </authorList>
    </citation>
    <scope>NUCLEOTIDE SEQUENCE [LARGE SCALE GENOMIC DNA]</scope>
    <source>
        <strain evidence="2 3">BB4</strain>
    </source>
</reference>
<sequence length="181" mass="19595">MARMCTVVCPGLCGLLLVACATTKQETRPPPAAGDATWHMVQPESTRRYELAMGDVSSGAVPFHRVAPVYPPSLLASCPSPVEVQALLVVNQEGKVDDVRVVDEVTADAERHLYIDAVRVAARQWDFSPLQITHWAADANGESHVVDSKSRPFSLTYAFRFECHAGRAEVSTSDTPPAGVH</sequence>
<evidence type="ECO:0000256" key="1">
    <source>
        <dbReference type="SAM" id="SignalP"/>
    </source>
</evidence>
<protein>
    <recommendedName>
        <fullName evidence="4">Energy transducer TonB</fullName>
    </recommendedName>
</protein>
<evidence type="ECO:0000313" key="3">
    <source>
        <dbReference type="Proteomes" id="UP001620408"/>
    </source>
</evidence>
<keyword evidence="1" id="KW-0732">Signal</keyword>
<evidence type="ECO:0008006" key="4">
    <source>
        <dbReference type="Google" id="ProtNLM"/>
    </source>
</evidence>